<dbReference type="EMBL" id="AOHU01000102">
    <property type="protein sequence ID" value="ELY25056.1"/>
    <property type="molecule type" value="Genomic_DNA"/>
</dbReference>
<sequence>MNTHFRFGGTRVYLQPVEDDETDVVDALRTLAEWLSEDVVSWWTYDVPPESQIQDPLTTDAKKALVISWGESRE</sequence>
<dbReference type="GeneID" id="8925909"/>
<dbReference type="AlphaFoldDB" id="A0A384LL32"/>
<gene>
    <name evidence="1" type="ORF">C498_16813</name>
</gene>
<accession>A0A384LL32</accession>
<comment type="caution">
    <text evidence="1">The sequence shown here is derived from an EMBL/GenBank/DDBJ whole genome shotgun (WGS) entry which is preliminary data.</text>
</comment>
<organism evidence="1 2">
    <name type="scientific">Haloferax volcanii (strain ATCC 29605 / DSM 3757 / JCM 8879 / NBRC 14742 / NCIMB 2012 / VKM B-1768 / DS2)</name>
    <name type="common">Halobacterium volcanii</name>
    <dbReference type="NCBI Taxonomy" id="309800"/>
    <lineage>
        <taxon>Archaea</taxon>
        <taxon>Methanobacteriati</taxon>
        <taxon>Methanobacteriota</taxon>
        <taxon>Stenosarchaea group</taxon>
        <taxon>Halobacteria</taxon>
        <taxon>Halobacteriales</taxon>
        <taxon>Haloferacaceae</taxon>
        <taxon>Haloferax</taxon>
    </lineage>
</organism>
<protein>
    <submittedName>
        <fullName evidence="1">Uncharacterized protein</fullName>
    </submittedName>
</protein>
<name>A0A384LL32_HALVD</name>
<evidence type="ECO:0000313" key="1">
    <source>
        <dbReference type="EMBL" id="ELY25056.1"/>
    </source>
</evidence>
<dbReference type="Proteomes" id="UP000011532">
    <property type="component" value="Unassembled WGS sequence"/>
</dbReference>
<reference evidence="1 2" key="2">
    <citation type="journal article" date="2014" name="PLoS Genet.">
        <title>Phylogenetically driven sequencing of extremely halophilic archaea reveals strategies for static and dynamic osmo-response.</title>
        <authorList>
            <person name="Becker E.A."/>
            <person name="Seitzer P.M."/>
            <person name="Tritt A."/>
            <person name="Larsen D."/>
            <person name="Krusor M."/>
            <person name="Yao A.I."/>
            <person name="Wu D."/>
            <person name="Madern D."/>
            <person name="Eisen J.A."/>
            <person name="Darling A.E."/>
            <person name="Facciotti M.T."/>
        </authorList>
    </citation>
    <scope>NUCLEOTIDE SEQUENCE [LARGE SCALE GENOMIC DNA]</scope>
    <source>
        <strain evidence="2">ATCC 29605 / DSM 3757 / JCM 8879 / NBRC 14742 / NCIMB 2012 / VKM B-1768 / DS2</strain>
    </source>
</reference>
<evidence type="ECO:0000313" key="2">
    <source>
        <dbReference type="Proteomes" id="UP000011532"/>
    </source>
</evidence>
<proteinExistence type="predicted"/>
<dbReference type="RefSeq" id="WP_004044546.1">
    <property type="nucleotide sequence ID" value="NC_013967.1"/>
</dbReference>
<reference evidence="2" key="1">
    <citation type="submission" date="2012-11" db="EMBL/GenBank/DDBJ databases">
        <authorList>
            <person name="Becker E.A."/>
            <person name="Seitzer P."/>
            <person name="Tritt A."/>
            <person name="Larsen D."/>
            <person name="Yao A."/>
            <person name="Wu D."/>
            <person name="Darling A."/>
            <person name="Eisen J.A."/>
            <person name="Facciotti M.T."/>
        </authorList>
    </citation>
    <scope>NUCLEOTIDE SEQUENCE [LARGE SCALE GENOMIC DNA]</scope>
    <source>
        <strain evidence="2">ATCC 29605 / DSM 3757 / JCM 8879 / NBRC 14742 / NCIMB 2012 / VKM B-1768 / DS2</strain>
    </source>
</reference>